<accession>A0A8S5QFG8</accession>
<reference evidence="1" key="1">
    <citation type="journal article" date="2021" name="Proc. Natl. Acad. Sci. U.S.A.">
        <title>A Catalog of Tens of Thousands of Viruses from Human Metagenomes Reveals Hidden Associations with Chronic Diseases.</title>
        <authorList>
            <person name="Tisza M.J."/>
            <person name="Buck C.B."/>
        </authorList>
    </citation>
    <scope>NUCLEOTIDE SEQUENCE</scope>
    <source>
        <strain evidence="1">Ctr8v12</strain>
    </source>
</reference>
<protein>
    <submittedName>
        <fullName evidence="1">Uncharacterized protein</fullName>
    </submittedName>
</protein>
<name>A0A8S5QFG8_9CAUD</name>
<sequence length="108" mass="12383">MVRVSVKFDWSDFPAFEEQGKNEVRETVDKVGNEADDYDVKDGTYQNRTGTLRKSNKHKVEKDCSLILYNDAESPKGYHYASNVESKGFRVRSGGALYAEKRLKELIK</sequence>
<proteinExistence type="predicted"/>
<organism evidence="1">
    <name type="scientific">Siphoviridae sp. ctr8v12</name>
    <dbReference type="NCBI Taxonomy" id="2825685"/>
    <lineage>
        <taxon>Viruses</taxon>
        <taxon>Duplodnaviria</taxon>
        <taxon>Heunggongvirae</taxon>
        <taxon>Uroviricota</taxon>
        <taxon>Caudoviricetes</taxon>
    </lineage>
</organism>
<evidence type="ECO:0000313" key="1">
    <source>
        <dbReference type="EMBL" id="DAE18022.1"/>
    </source>
</evidence>
<dbReference type="EMBL" id="BK015649">
    <property type="protein sequence ID" value="DAE18022.1"/>
    <property type="molecule type" value="Genomic_DNA"/>
</dbReference>